<dbReference type="AlphaFoldDB" id="A0A821XRH6"/>
<accession>A0A821XRH6</accession>
<feature type="non-terminal residue" evidence="2">
    <location>
        <position position="1"/>
    </location>
</feature>
<comment type="caution">
    <text evidence="2">The sequence shown here is derived from an EMBL/GenBank/DDBJ whole genome shotgun (WGS) entry which is preliminary data.</text>
</comment>
<organism evidence="2 3">
    <name type="scientific">Rotaria socialis</name>
    <dbReference type="NCBI Taxonomy" id="392032"/>
    <lineage>
        <taxon>Eukaryota</taxon>
        <taxon>Metazoa</taxon>
        <taxon>Spiralia</taxon>
        <taxon>Gnathifera</taxon>
        <taxon>Rotifera</taxon>
        <taxon>Eurotatoria</taxon>
        <taxon>Bdelloidea</taxon>
        <taxon>Philodinida</taxon>
        <taxon>Philodinidae</taxon>
        <taxon>Rotaria</taxon>
    </lineage>
</organism>
<feature type="region of interest" description="Disordered" evidence="1">
    <location>
        <begin position="1"/>
        <end position="22"/>
    </location>
</feature>
<dbReference type="EMBL" id="CAJOBS010012206">
    <property type="protein sequence ID" value="CAF4948004.1"/>
    <property type="molecule type" value="Genomic_DNA"/>
</dbReference>
<sequence>MKDAQNPVSSRKGPGSAVDSFSATKSVVASITKHAWNPASRGK</sequence>
<evidence type="ECO:0000313" key="2">
    <source>
        <dbReference type="EMBL" id="CAF4948004.1"/>
    </source>
</evidence>
<name>A0A821XRH6_9BILA</name>
<reference evidence="2" key="1">
    <citation type="submission" date="2021-02" db="EMBL/GenBank/DDBJ databases">
        <authorList>
            <person name="Nowell W R."/>
        </authorList>
    </citation>
    <scope>NUCLEOTIDE SEQUENCE</scope>
</reference>
<protein>
    <submittedName>
        <fullName evidence="2">Uncharacterized protein</fullName>
    </submittedName>
</protein>
<proteinExistence type="predicted"/>
<dbReference type="Proteomes" id="UP000663838">
    <property type="component" value="Unassembled WGS sequence"/>
</dbReference>
<gene>
    <name evidence="2" type="ORF">TOA249_LOCUS33733</name>
</gene>
<evidence type="ECO:0000313" key="3">
    <source>
        <dbReference type="Proteomes" id="UP000663838"/>
    </source>
</evidence>
<evidence type="ECO:0000256" key="1">
    <source>
        <dbReference type="SAM" id="MobiDB-lite"/>
    </source>
</evidence>